<proteinExistence type="predicted"/>
<evidence type="ECO:0000313" key="1">
    <source>
        <dbReference type="EMBL" id="KAI9913967.1"/>
    </source>
</evidence>
<keyword evidence="2" id="KW-1185">Reference proteome</keyword>
<sequence length="168" mass="19473">MLSRIARMFCPISFFKLITWHEIEQAPTLEEFQKLWKELEGKVDEATYAYLEKNKLPLREHWASYFIDQFQHLKATLTSRTEGKHWASIKSNGSSNATILTLYTTIYDNCSQQLTDYQTAVDTYAGNPPRIMTDKVKLQKKRGNGFKFGVRVKQSYKEVAKSYLVTSG</sequence>
<dbReference type="EMBL" id="CM047583">
    <property type="protein sequence ID" value="KAI9913967.1"/>
    <property type="molecule type" value="Genomic_DNA"/>
</dbReference>
<accession>A0ACC0W5Y3</accession>
<evidence type="ECO:0000313" key="2">
    <source>
        <dbReference type="Proteomes" id="UP001163321"/>
    </source>
</evidence>
<reference evidence="1 2" key="1">
    <citation type="journal article" date="2022" name="bioRxiv">
        <title>The genome of the oomycete Peronosclerospora sorghi, a cosmopolitan pathogen of maize and sorghum, is inflated with dispersed pseudogenes.</title>
        <authorList>
            <person name="Fletcher K."/>
            <person name="Martin F."/>
            <person name="Isakeit T."/>
            <person name="Cavanaugh K."/>
            <person name="Magill C."/>
            <person name="Michelmore R."/>
        </authorList>
    </citation>
    <scope>NUCLEOTIDE SEQUENCE [LARGE SCALE GENOMIC DNA]</scope>
    <source>
        <strain evidence="1">P6</strain>
    </source>
</reference>
<name>A0ACC0W5Y3_9STRA</name>
<dbReference type="Proteomes" id="UP001163321">
    <property type="component" value="Chromosome 4"/>
</dbReference>
<organism evidence="1 2">
    <name type="scientific">Peronosclerospora sorghi</name>
    <dbReference type="NCBI Taxonomy" id="230839"/>
    <lineage>
        <taxon>Eukaryota</taxon>
        <taxon>Sar</taxon>
        <taxon>Stramenopiles</taxon>
        <taxon>Oomycota</taxon>
        <taxon>Peronosporomycetes</taxon>
        <taxon>Peronosporales</taxon>
        <taxon>Peronosporaceae</taxon>
        <taxon>Peronosclerospora</taxon>
    </lineage>
</organism>
<comment type="caution">
    <text evidence="1">The sequence shown here is derived from an EMBL/GenBank/DDBJ whole genome shotgun (WGS) entry which is preliminary data.</text>
</comment>
<protein>
    <submittedName>
        <fullName evidence="1">Uncharacterized protein</fullName>
    </submittedName>
</protein>
<gene>
    <name evidence="1" type="ORF">PsorP6_005533</name>
</gene>